<protein>
    <recommendedName>
        <fullName evidence="2">Protein kinase domain-containing protein</fullName>
    </recommendedName>
</protein>
<comment type="caution">
    <text evidence="3">The sequence shown here is derived from an EMBL/GenBank/DDBJ whole genome shotgun (WGS) entry which is preliminary data.</text>
</comment>
<dbReference type="Proteomes" id="UP000580250">
    <property type="component" value="Unassembled WGS sequence"/>
</dbReference>
<dbReference type="GO" id="GO:0004674">
    <property type="term" value="F:protein serine/threonine kinase activity"/>
    <property type="evidence" value="ECO:0007669"/>
    <property type="project" value="TreeGrafter"/>
</dbReference>
<dbReference type="Gene3D" id="1.10.510.10">
    <property type="entry name" value="Transferase(Phosphotransferase) domain 1"/>
    <property type="match status" value="1"/>
</dbReference>
<evidence type="ECO:0000259" key="2">
    <source>
        <dbReference type="PROSITE" id="PS50011"/>
    </source>
</evidence>
<evidence type="ECO:0000313" key="4">
    <source>
        <dbReference type="Proteomes" id="UP000580250"/>
    </source>
</evidence>
<organism evidence="3 4">
    <name type="scientific">Meloidogyne enterolobii</name>
    <name type="common">Root-knot nematode worm</name>
    <name type="synonym">Meloidogyne mayaguensis</name>
    <dbReference type="NCBI Taxonomy" id="390850"/>
    <lineage>
        <taxon>Eukaryota</taxon>
        <taxon>Metazoa</taxon>
        <taxon>Ecdysozoa</taxon>
        <taxon>Nematoda</taxon>
        <taxon>Chromadorea</taxon>
        <taxon>Rhabditida</taxon>
        <taxon>Tylenchina</taxon>
        <taxon>Tylenchomorpha</taxon>
        <taxon>Tylenchoidea</taxon>
        <taxon>Meloidogynidae</taxon>
        <taxon>Meloidogyninae</taxon>
        <taxon>Meloidogyne</taxon>
    </lineage>
</organism>
<dbReference type="GO" id="GO:0005634">
    <property type="term" value="C:nucleus"/>
    <property type="evidence" value="ECO:0007669"/>
    <property type="project" value="TreeGrafter"/>
</dbReference>
<dbReference type="PANTHER" id="PTHR44167:SF24">
    <property type="entry name" value="SERINE_THREONINE-PROTEIN KINASE CHK2"/>
    <property type="match status" value="1"/>
</dbReference>
<dbReference type="EMBL" id="CAJEWN010000013">
    <property type="protein sequence ID" value="CAD2133215.1"/>
    <property type="molecule type" value="Genomic_DNA"/>
</dbReference>
<dbReference type="GO" id="GO:0005524">
    <property type="term" value="F:ATP binding"/>
    <property type="evidence" value="ECO:0007669"/>
    <property type="project" value="InterPro"/>
</dbReference>
<dbReference type="AlphaFoldDB" id="A0A6V7TSQ0"/>
<name>A0A6V7TSQ0_MELEN</name>
<dbReference type="SMART" id="SM00220">
    <property type="entry name" value="S_TKc"/>
    <property type="match status" value="1"/>
</dbReference>
<feature type="coiled-coil region" evidence="1">
    <location>
        <begin position="187"/>
        <end position="218"/>
    </location>
</feature>
<feature type="domain" description="Protein kinase" evidence="2">
    <location>
        <begin position="63"/>
        <end position="292"/>
    </location>
</feature>
<evidence type="ECO:0000313" key="3">
    <source>
        <dbReference type="EMBL" id="CAD2133215.1"/>
    </source>
</evidence>
<dbReference type="SUPFAM" id="SSF56112">
    <property type="entry name" value="Protein kinase-like (PK-like)"/>
    <property type="match status" value="1"/>
</dbReference>
<dbReference type="GO" id="GO:0044773">
    <property type="term" value="P:mitotic DNA damage checkpoint signaling"/>
    <property type="evidence" value="ECO:0007669"/>
    <property type="project" value="TreeGrafter"/>
</dbReference>
<dbReference type="PROSITE" id="PS50011">
    <property type="entry name" value="PROTEIN_KINASE_DOM"/>
    <property type="match status" value="1"/>
</dbReference>
<dbReference type="InterPro" id="IPR000719">
    <property type="entry name" value="Prot_kinase_dom"/>
</dbReference>
<evidence type="ECO:0000256" key="1">
    <source>
        <dbReference type="SAM" id="Coils"/>
    </source>
</evidence>
<accession>A0A6V7TSQ0</accession>
<sequence>MSLMTRVCCILKPKTLIFLLLFIISHYYCYSSHLNKNAEQLSNCGRYTVRNKTSKLMVDGRIFDTVVPLGNGYDSKIFLAYSPSLDKCVAIKRCMEQPWVNKCTRELEVMKALNASDAGNVKLFYYDISINQKCNEETLFSDFLRVVIIGSNRRRKREVAKNNKSLTNCTLVTTVLELGEEDATKHWQRLNSKKVNSNRELEQLKLQIQKQLDKLHEKGLAHCDIHPDNILLFPNNGTSINAKLIDYGWSCCFNSTKCGKELSKIVPFCEAEEALLDDKINMDGLVNELREL</sequence>
<keyword evidence="1" id="KW-0175">Coiled coil</keyword>
<dbReference type="Pfam" id="PF00069">
    <property type="entry name" value="Pkinase"/>
    <property type="match status" value="1"/>
</dbReference>
<dbReference type="OrthoDB" id="5888771at2759"/>
<gene>
    <name evidence="3" type="ORF">MENT_LOCUS3901</name>
</gene>
<dbReference type="PANTHER" id="PTHR44167">
    <property type="entry name" value="OVARIAN-SPECIFIC SERINE/THREONINE-PROTEIN KINASE LOK-RELATED"/>
    <property type="match status" value="1"/>
</dbReference>
<proteinExistence type="predicted"/>
<reference evidence="3 4" key="1">
    <citation type="submission" date="2020-08" db="EMBL/GenBank/DDBJ databases">
        <authorList>
            <person name="Koutsovoulos G."/>
            <person name="Danchin GJ E."/>
        </authorList>
    </citation>
    <scope>NUCLEOTIDE SEQUENCE [LARGE SCALE GENOMIC DNA]</scope>
</reference>
<dbReference type="InterPro" id="IPR011009">
    <property type="entry name" value="Kinase-like_dom_sf"/>
</dbReference>